<reference evidence="2" key="1">
    <citation type="journal article" date="2015" name="Nature">
        <title>Complex archaea that bridge the gap between prokaryotes and eukaryotes.</title>
        <authorList>
            <person name="Spang A."/>
            <person name="Saw J.H."/>
            <person name="Jorgensen S.L."/>
            <person name="Zaremba-Niedzwiedzka K."/>
            <person name="Martijn J."/>
            <person name="Lind A.E."/>
            <person name="van Eijk R."/>
            <person name="Schleper C."/>
            <person name="Guy L."/>
            <person name="Ettema T.J."/>
        </authorList>
    </citation>
    <scope>NUCLEOTIDE SEQUENCE</scope>
</reference>
<name>A0A0F9KIG7_9ZZZZ</name>
<organism evidence="2">
    <name type="scientific">marine sediment metagenome</name>
    <dbReference type="NCBI Taxonomy" id="412755"/>
    <lineage>
        <taxon>unclassified sequences</taxon>
        <taxon>metagenomes</taxon>
        <taxon>ecological metagenomes</taxon>
    </lineage>
</organism>
<dbReference type="EMBL" id="LAZR01007945">
    <property type="protein sequence ID" value="KKM81904.1"/>
    <property type="molecule type" value="Genomic_DNA"/>
</dbReference>
<dbReference type="AlphaFoldDB" id="A0A0F9KIG7"/>
<feature type="transmembrane region" description="Helical" evidence="1">
    <location>
        <begin position="94"/>
        <end position="112"/>
    </location>
</feature>
<comment type="caution">
    <text evidence="2">The sequence shown here is derived from an EMBL/GenBank/DDBJ whole genome shotgun (WGS) entry which is preliminary data.</text>
</comment>
<keyword evidence="1" id="KW-0812">Transmembrane</keyword>
<proteinExistence type="predicted"/>
<protein>
    <submittedName>
        <fullName evidence="2">Uncharacterized protein</fullName>
    </submittedName>
</protein>
<keyword evidence="1" id="KW-1133">Transmembrane helix</keyword>
<gene>
    <name evidence="2" type="ORF">LCGC14_1325120</name>
</gene>
<evidence type="ECO:0000313" key="2">
    <source>
        <dbReference type="EMBL" id="KKM81904.1"/>
    </source>
</evidence>
<feature type="transmembrane region" description="Helical" evidence="1">
    <location>
        <begin position="26"/>
        <end position="47"/>
    </location>
</feature>
<accession>A0A0F9KIG7</accession>
<evidence type="ECO:0000256" key="1">
    <source>
        <dbReference type="SAM" id="Phobius"/>
    </source>
</evidence>
<sequence length="123" mass="15222">MLIFFVFYALKLQNRRNKKNQISNRNTLIGTISLNIILTLILLLHFLETLFIDIGNYNLRVYRYNNFFKEKTYQYLLFDSLNASQILNIVRDSLIWMIVIYLFFLLLIWFRYEEHRYRETRSY</sequence>
<keyword evidence="1" id="KW-0472">Membrane</keyword>